<dbReference type="SUPFAM" id="SSF51569">
    <property type="entry name" value="Aldolase"/>
    <property type="match status" value="1"/>
</dbReference>
<comment type="similarity">
    <text evidence="2">Belongs to the DapA family.</text>
</comment>
<dbReference type="Pfam" id="PF00701">
    <property type="entry name" value="DHDPS"/>
    <property type="match status" value="1"/>
</dbReference>
<dbReference type="SMART" id="SM01130">
    <property type="entry name" value="DHDPS"/>
    <property type="match status" value="1"/>
</dbReference>
<dbReference type="Gene3D" id="3.20.20.70">
    <property type="entry name" value="Aldolase class I"/>
    <property type="match status" value="1"/>
</dbReference>
<dbReference type="CDD" id="cd00408">
    <property type="entry name" value="DHDPS-like"/>
    <property type="match status" value="1"/>
</dbReference>
<dbReference type="PANTHER" id="PTHR12128">
    <property type="entry name" value="DIHYDRODIPICOLINATE SYNTHASE"/>
    <property type="match status" value="1"/>
</dbReference>
<name>A0ABV6D617_9HYPH</name>
<dbReference type="PIRSF" id="PIRSF001365">
    <property type="entry name" value="DHDPS"/>
    <property type="match status" value="1"/>
</dbReference>
<dbReference type="Proteomes" id="UP001589755">
    <property type="component" value="Unassembled WGS sequence"/>
</dbReference>
<reference evidence="3 4" key="1">
    <citation type="submission" date="2024-09" db="EMBL/GenBank/DDBJ databases">
        <authorList>
            <person name="Sun Q."/>
            <person name="Mori K."/>
        </authorList>
    </citation>
    <scope>NUCLEOTIDE SEQUENCE [LARGE SCALE GENOMIC DNA]</scope>
    <source>
        <strain evidence="3 4">CCM 8543</strain>
    </source>
</reference>
<proteinExistence type="inferred from homology"/>
<sequence>MMNVPSPAISGVFAAAATPVGEDLSPDLALFKTHCRRLMDQGCDGLAVLGTTGEANSFSRAERRSILEAALEAGLEPGHLIPGTGTPAIPDTVALTKDALELGITRVLMLPPFYYKGVSDDGLFAAYAEIIERVGDARLQVLLYHIPQMSGVALSVPLIERLAAAYPGTVVGIKDSGGDIENMKAVLAAVPGFAVLSGADPLMLPLLDAGGAGCITATANLIAPDLRTVFDHFADPARADEVAATQERIVAWRTLANRYPQIPSIKAMLAARTGKAAWRRVRPPLSPLDDTQAADLRSAMAELA</sequence>
<evidence type="ECO:0000256" key="2">
    <source>
        <dbReference type="PIRNR" id="PIRNR001365"/>
    </source>
</evidence>
<dbReference type="RefSeq" id="WP_378074602.1">
    <property type="nucleotide sequence ID" value="NZ_JAODNW010000002.1"/>
</dbReference>
<dbReference type="EMBL" id="JBHLXD010000008">
    <property type="protein sequence ID" value="MFC0208094.1"/>
    <property type="molecule type" value="Genomic_DNA"/>
</dbReference>
<dbReference type="InterPro" id="IPR013785">
    <property type="entry name" value="Aldolase_TIM"/>
</dbReference>
<gene>
    <name evidence="3" type="ORF">ACFFJ2_06725</name>
</gene>
<comment type="caution">
    <text evidence="3">The sequence shown here is derived from an EMBL/GenBank/DDBJ whole genome shotgun (WGS) entry which is preliminary data.</text>
</comment>
<evidence type="ECO:0000256" key="1">
    <source>
        <dbReference type="ARBA" id="ARBA00023239"/>
    </source>
</evidence>
<evidence type="ECO:0000313" key="3">
    <source>
        <dbReference type="EMBL" id="MFC0208094.1"/>
    </source>
</evidence>
<dbReference type="InterPro" id="IPR002220">
    <property type="entry name" value="DapA-like"/>
</dbReference>
<evidence type="ECO:0000313" key="4">
    <source>
        <dbReference type="Proteomes" id="UP001589755"/>
    </source>
</evidence>
<accession>A0ABV6D617</accession>
<protein>
    <submittedName>
        <fullName evidence="3">Dihydrodipicolinate synthase family protein</fullName>
    </submittedName>
</protein>
<dbReference type="PANTHER" id="PTHR12128:SF67">
    <property type="entry name" value="BLR3884 PROTEIN"/>
    <property type="match status" value="1"/>
</dbReference>
<organism evidence="3 4">
    <name type="scientific">Chelativorans intermedius</name>
    <dbReference type="NCBI Taxonomy" id="515947"/>
    <lineage>
        <taxon>Bacteria</taxon>
        <taxon>Pseudomonadati</taxon>
        <taxon>Pseudomonadota</taxon>
        <taxon>Alphaproteobacteria</taxon>
        <taxon>Hyphomicrobiales</taxon>
        <taxon>Phyllobacteriaceae</taxon>
        <taxon>Chelativorans</taxon>
    </lineage>
</organism>
<keyword evidence="4" id="KW-1185">Reference proteome</keyword>
<dbReference type="PRINTS" id="PR00146">
    <property type="entry name" value="DHPICSNTHASE"/>
</dbReference>
<keyword evidence="1 2" id="KW-0456">Lyase</keyword>